<evidence type="ECO:0000313" key="3">
    <source>
        <dbReference type="Proteomes" id="UP000078532"/>
    </source>
</evidence>
<dbReference type="AlphaFoldDB" id="A0A1B7LI41"/>
<keyword evidence="1" id="KW-1133">Transmembrane helix</keyword>
<evidence type="ECO:0000313" key="2">
    <source>
        <dbReference type="EMBL" id="OAT86083.1"/>
    </source>
</evidence>
<reference evidence="2 3" key="1">
    <citation type="submission" date="2016-04" db="EMBL/GenBank/DDBJ databases">
        <authorList>
            <person name="Evans L.H."/>
            <person name="Alamgir A."/>
            <person name="Owens N."/>
            <person name="Weber N.D."/>
            <person name="Virtaneva K."/>
            <person name="Barbian K."/>
            <person name="Babar A."/>
            <person name="Rosenke K."/>
        </authorList>
    </citation>
    <scope>NUCLEOTIDE SEQUENCE [LARGE SCALE GENOMIC DNA]</scope>
    <source>
        <strain evidence="2 3">LMa1</strain>
    </source>
</reference>
<dbReference type="RefSeq" id="WP_066666388.1">
    <property type="nucleotide sequence ID" value="NZ_LYVF01000040.1"/>
</dbReference>
<name>A0A1B7LI41_9FIRM</name>
<dbReference type="STRING" id="1838280.A6M21_03940"/>
<protein>
    <submittedName>
        <fullName evidence="2">Uncharacterized protein</fullName>
    </submittedName>
</protein>
<keyword evidence="1" id="KW-0472">Membrane</keyword>
<keyword evidence="1" id="KW-0812">Transmembrane</keyword>
<comment type="caution">
    <text evidence="2">The sequence shown here is derived from an EMBL/GenBank/DDBJ whole genome shotgun (WGS) entry which is preliminary data.</text>
</comment>
<accession>A0A1B7LI41</accession>
<dbReference type="Proteomes" id="UP000078532">
    <property type="component" value="Unassembled WGS sequence"/>
</dbReference>
<dbReference type="SUPFAM" id="SSF53163">
    <property type="entry name" value="HybD-like"/>
    <property type="match status" value="1"/>
</dbReference>
<dbReference type="Pfam" id="PF06866">
    <property type="entry name" value="DUF1256"/>
    <property type="match status" value="1"/>
</dbReference>
<dbReference type="OrthoDB" id="9815953at2"/>
<dbReference type="EMBL" id="LYVF01000040">
    <property type="protein sequence ID" value="OAT86083.1"/>
    <property type="molecule type" value="Genomic_DNA"/>
</dbReference>
<sequence length="262" mass="29280">MIPRYSKSVVLNMLVPGLGHFYMGHYATGLMLAAIYISLIIFTAELNLTLHHRYLLIFPGIFWLICFYDSYAQNNKNSFHAVLHVYYQDKLAPIKLSNYVKRFIPVKRDLKIYCIGTKNLPGDNFGPLVGTMLERKGHKNIYGTIAEPVDALKLPYVLGNCAIDDYIIIIDINIERSAKFDSMISIIPEGIHPGAAFGKTLPRVGNLSILFTIAQPNIFYKYPRTFISQVCSQKIYDAAGIVAQALDRVIAGKGESQIDAGA</sequence>
<feature type="transmembrane region" description="Helical" evidence="1">
    <location>
        <begin position="54"/>
        <end position="71"/>
    </location>
</feature>
<feature type="transmembrane region" description="Helical" evidence="1">
    <location>
        <begin position="20"/>
        <end position="42"/>
    </location>
</feature>
<dbReference type="InterPro" id="IPR009665">
    <property type="entry name" value="YyaC"/>
</dbReference>
<organism evidence="2 3">
    <name type="scientific">Desulfotomaculum copahuensis</name>
    <dbReference type="NCBI Taxonomy" id="1838280"/>
    <lineage>
        <taxon>Bacteria</taxon>
        <taxon>Bacillati</taxon>
        <taxon>Bacillota</taxon>
        <taxon>Clostridia</taxon>
        <taxon>Eubacteriales</taxon>
        <taxon>Desulfotomaculaceae</taxon>
        <taxon>Desulfotomaculum</taxon>
    </lineage>
</organism>
<keyword evidence="3" id="KW-1185">Reference proteome</keyword>
<proteinExistence type="predicted"/>
<gene>
    <name evidence="2" type="ORF">A6M21_03940</name>
</gene>
<dbReference type="InterPro" id="IPR023430">
    <property type="entry name" value="Pept_HybD-like_dom_sf"/>
</dbReference>
<evidence type="ECO:0000256" key="1">
    <source>
        <dbReference type="SAM" id="Phobius"/>
    </source>
</evidence>